<evidence type="ECO:0000313" key="2">
    <source>
        <dbReference type="Proteomes" id="UP000095488"/>
    </source>
</evidence>
<keyword evidence="2" id="KW-1185">Reference proteome</keyword>
<dbReference type="EMBL" id="CYZR01000007">
    <property type="protein sequence ID" value="CUO15524.1"/>
    <property type="molecule type" value="Genomic_DNA"/>
</dbReference>
<comment type="caution">
    <text evidence="1">The sequence shown here is derived from an EMBL/GenBank/DDBJ whole genome shotgun (WGS) entry which is preliminary data.</text>
</comment>
<organism evidence="1 2">
    <name type="scientific">Sarcina ventriculi</name>
    <name type="common">Clostridium ventriculi</name>
    <dbReference type="NCBI Taxonomy" id="1267"/>
    <lineage>
        <taxon>Bacteria</taxon>
        <taxon>Bacillati</taxon>
        <taxon>Bacillota</taxon>
        <taxon>Clostridia</taxon>
        <taxon>Eubacteriales</taxon>
        <taxon>Clostridiaceae</taxon>
        <taxon>Sarcina</taxon>
    </lineage>
</organism>
<sequence>MHFIDTVILKLHKDKIEKGLIFLNRISVNKINKIITEECHQKSLKYRIISKKNNEVTFKIKRRKKVYIVKYHKTLAVNKLDYNNFLEIYDKNNAKKAYYITTGVFLQDVYNINYNIFFNRPIILVDGINFVVKDKKFYLSKNFSSSNLSFRRYFPKF</sequence>
<proteinExistence type="predicted"/>
<dbReference type="Proteomes" id="UP000095488">
    <property type="component" value="Unassembled WGS sequence"/>
</dbReference>
<name>A0ABM9US20_SARVE</name>
<reference evidence="1 2" key="1">
    <citation type="submission" date="2015-09" db="EMBL/GenBank/DDBJ databases">
        <authorList>
            <consortium name="Pathogen Informatics"/>
        </authorList>
    </citation>
    <scope>NUCLEOTIDE SEQUENCE [LARGE SCALE GENOMIC DNA]</scope>
    <source>
        <strain evidence="1 2">2789STDY5834858</strain>
    </source>
</reference>
<evidence type="ECO:0000313" key="1">
    <source>
        <dbReference type="EMBL" id="CUO15524.1"/>
    </source>
</evidence>
<accession>A0ABM9US20</accession>
<gene>
    <name evidence="1" type="ORF">ERS852473_02064</name>
</gene>
<dbReference type="RefSeq" id="WP_055260067.1">
    <property type="nucleotide sequence ID" value="NZ_BCMV01000016.1"/>
</dbReference>
<protein>
    <recommendedName>
        <fullName evidence="3">Restriction endonuclease type IV Mrr domain-containing protein</fullName>
    </recommendedName>
</protein>
<evidence type="ECO:0008006" key="3">
    <source>
        <dbReference type="Google" id="ProtNLM"/>
    </source>
</evidence>